<dbReference type="InterPro" id="IPR028281">
    <property type="entry name" value="Sirohaem_synthase_central"/>
</dbReference>
<dbReference type="GO" id="GO:0008168">
    <property type="term" value="F:methyltransferase activity"/>
    <property type="evidence" value="ECO:0007669"/>
    <property type="project" value="UniProtKB-KW"/>
</dbReference>
<dbReference type="GO" id="GO:0019354">
    <property type="term" value="P:siroheme biosynthetic process"/>
    <property type="evidence" value="ECO:0007669"/>
    <property type="project" value="UniProtKB-UniPathway"/>
</dbReference>
<evidence type="ECO:0000313" key="8">
    <source>
        <dbReference type="EMBL" id="SEW18995.1"/>
    </source>
</evidence>
<dbReference type="GO" id="GO:0032259">
    <property type="term" value="P:methylation"/>
    <property type="evidence" value="ECO:0007669"/>
    <property type="project" value="UniProtKB-KW"/>
</dbReference>
<dbReference type="GO" id="GO:0043115">
    <property type="term" value="F:precorrin-2 dehydrogenase activity"/>
    <property type="evidence" value="ECO:0007669"/>
    <property type="project" value="UniProtKB-EC"/>
</dbReference>
<evidence type="ECO:0000256" key="4">
    <source>
        <dbReference type="ARBA" id="ARBA00023027"/>
    </source>
</evidence>
<evidence type="ECO:0000256" key="5">
    <source>
        <dbReference type="ARBA" id="ARBA00023244"/>
    </source>
</evidence>
<dbReference type="PANTHER" id="PTHR35330">
    <property type="entry name" value="SIROHEME BIOSYNTHESIS PROTEIN MET8"/>
    <property type="match status" value="1"/>
</dbReference>
<dbReference type="Pfam" id="PF13241">
    <property type="entry name" value="NAD_binding_7"/>
    <property type="match status" value="1"/>
</dbReference>
<name>A0A1I0PXC4_9FIRM</name>
<dbReference type="STRING" id="99656.SAMN05421659_10690"/>
<dbReference type="PANTHER" id="PTHR35330:SF1">
    <property type="entry name" value="SIROHEME BIOSYNTHESIS PROTEIN MET8"/>
    <property type="match status" value="1"/>
</dbReference>
<dbReference type="InterPro" id="IPR006367">
    <property type="entry name" value="Sirohaem_synthase_N"/>
</dbReference>
<dbReference type="UniPathway" id="UPA00262">
    <property type="reaction ID" value="UER00222"/>
</dbReference>
<dbReference type="EMBL" id="FOJI01000006">
    <property type="protein sequence ID" value="SEW18995.1"/>
    <property type="molecule type" value="Genomic_DNA"/>
</dbReference>
<dbReference type="NCBIfam" id="TIGR01470">
    <property type="entry name" value="cysG_Nterm"/>
    <property type="match status" value="1"/>
</dbReference>
<feature type="domain" description="Siroheme synthase central" evidence="7">
    <location>
        <begin position="133"/>
        <end position="158"/>
    </location>
</feature>
<reference evidence="8 9" key="1">
    <citation type="submission" date="2016-10" db="EMBL/GenBank/DDBJ databases">
        <authorList>
            <person name="de Groot N.N."/>
        </authorList>
    </citation>
    <scope>NUCLEOTIDE SEQUENCE [LARGE SCALE GENOMIC DNA]</scope>
    <source>
        <strain evidence="8 9">DSM 9179</strain>
    </source>
</reference>
<keyword evidence="9" id="KW-1185">Reference proteome</keyword>
<dbReference type="Gene3D" id="3.40.50.720">
    <property type="entry name" value="NAD(P)-binding Rossmann-like Domain"/>
    <property type="match status" value="1"/>
</dbReference>
<dbReference type="InterPro" id="IPR028161">
    <property type="entry name" value="Met8-like"/>
</dbReference>
<keyword evidence="8" id="KW-0808">Transferase</keyword>
<evidence type="ECO:0000259" key="7">
    <source>
        <dbReference type="Pfam" id="PF14824"/>
    </source>
</evidence>
<accession>A0A1I0PXC4</accession>
<keyword evidence="8" id="KW-0489">Methyltransferase</keyword>
<dbReference type="SUPFAM" id="SSF75615">
    <property type="entry name" value="Siroheme synthase middle domains-like"/>
    <property type="match status" value="1"/>
</dbReference>
<dbReference type="Pfam" id="PF14824">
    <property type="entry name" value="Sirohm_synth_M"/>
    <property type="match status" value="1"/>
</dbReference>
<dbReference type="EC" id="1.3.1.76" evidence="2"/>
<comment type="catalytic activity">
    <reaction evidence="6">
        <text>precorrin-2 + NAD(+) = sirohydrochlorin + NADH + 2 H(+)</text>
        <dbReference type="Rhea" id="RHEA:15613"/>
        <dbReference type="ChEBI" id="CHEBI:15378"/>
        <dbReference type="ChEBI" id="CHEBI:57540"/>
        <dbReference type="ChEBI" id="CHEBI:57945"/>
        <dbReference type="ChEBI" id="CHEBI:58351"/>
        <dbReference type="ChEBI" id="CHEBI:58827"/>
        <dbReference type="EC" id="1.3.1.76"/>
    </reaction>
</comment>
<dbReference type="AlphaFoldDB" id="A0A1I0PXC4"/>
<evidence type="ECO:0000313" key="9">
    <source>
        <dbReference type="Proteomes" id="UP000199701"/>
    </source>
</evidence>
<evidence type="ECO:0000256" key="1">
    <source>
        <dbReference type="ARBA" id="ARBA00005010"/>
    </source>
</evidence>
<proteinExistence type="predicted"/>
<evidence type="ECO:0000256" key="3">
    <source>
        <dbReference type="ARBA" id="ARBA00023002"/>
    </source>
</evidence>
<sequence length="226" mass="25756">MAYFPIYIELKDKKCVVVGGGKVALRKIEILHQFGAKITIVAPFICDDIYKIEDNTHLEDNGPLEDKDIHITLVKRKFVDLDISEAELVVAATDDEKLNSYISAICRDKNLLVNVVDVKDECSFIFPAIYKKGELVISVSTGGSSPLMAAKIRENIESVIPDYYSSLIEFLGDHRDYIKREIHSQELRKKVYNEFIEIVEINQGYMSLDMINKVIDKYKILQEGDC</sequence>
<evidence type="ECO:0000256" key="6">
    <source>
        <dbReference type="ARBA" id="ARBA00047561"/>
    </source>
</evidence>
<gene>
    <name evidence="8" type="ORF">SAMN05421659_10690</name>
</gene>
<dbReference type="Gene3D" id="1.10.8.610">
    <property type="entry name" value="SirC, precorrin-2 dehydrogenase, C-terminal helical domain-like"/>
    <property type="match status" value="1"/>
</dbReference>
<keyword evidence="4" id="KW-0520">NAD</keyword>
<dbReference type="GO" id="GO:0004325">
    <property type="term" value="F:ferrochelatase activity"/>
    <property type="evidence" value="ECO:0007669"/>
    <property type="project" value="InterPro"/>
</dbReference>
<dbReference type="InterPro" id="IPR036291">
    <property type="entry name" value="NAD(P)-bd_dom_sf"/>
</dbReference>
<protein>
    <recommendedName>
        <fullName evidence="2">precorrin-2 dehydrogenase</fullName>
        <ecNumber evidence="2">1.3.1.76</ecNumber>
    </recommendedName>
</protein>
<comment type="pathway">
    <text evidence="1">Porphyrin-containing compound metabolism; siroheme biosynthesis; sirohydrochlorin from precorrin-2: step 1/1.</text>
</comment>
<keyword evidence="3" id="KW-0560">Oxidoreductase</keyword>
<dbReference type="Proteomes" id="UP000199701">
    <property type="component" value="Unassembled WGS sequence"/>
</dbReference>
<keyword evidence="5" id="KW-0627">Porphyrin biosynthesis</keyword>
<dbReference type="SUPFAM" id="SSF51735">
    <property type="entry name" value="NAD(P)-binding Rossmann-fold domains"/>
    <property type="match status" value="1"/>
</dbReference>
<evidence type="ECO:0000256" key="2">
    <source>
        <dbReference type="ARBA" id="ARBA00012400"/>
    </source>
</evidence>
<dbReference type="InterPro" id="IPR042518">
    <property type="entry name" value="SirC_C"/>
</dbReference>
<organism evidence="8 9">
    <name type="scientific">[Clostridium] fimetarium</name>
    <dbReference type="NCBI Taxonomy" id="99656"/>
    <lineage>
        <taxon>Bacteria</taxon>
        <taxon>Bacillati</taxon>
        <taxon>Bacillota</taxon>
        <taxon>Clostridia</taxon>
        <taxon>Lachnospirales</taxon>
        <taxon>Lachnospiraceae</taxon>
    </lineage>
</organism>